<name>A0A8J3HXN6_9CHLR</name>
<dbReference type="EMBL" id="BNJF01000001">
    <property type="protein sequence ID" value="GHO41884.1"/>
    <property type="molecule type" value="Genomic_DNA"/>
</dbReference>
<dbReference type="RefSeq" id="WP_220191501.1">
    <property type="nucleotide sequence ID" value="NZ_BNJF01000001.1"/>
</dbReference>
<dbReference type="PANTHER" id="PTHR14136:SF17">
    <property type="entry name" value="BTB_POZ DOMAIN-CONTAINING PROTEIN KCTD9"/>
    <property type="match status" value="1"/>
</dbReference>
<keyword evidence="2" id="KW-0812">Transmembrane</keyword>
<dbReference type="Gene3D" id="2.160.20.80">
    <property type="entry name" value="E3 ubiquitin-protein ligase SopA"/>
    <property type="match status" value="2"/>
</dbReference>
<evidence type="ECO:0000313" key="4">
    <source>
        <dbReference type="Proteomes" id="UP000612362"/>
    </source>
</evidence>
<keyword evidence="2" id="KW-0472">Membrane</keyword>
<dbReference type="InterPro" id="IPR051082">
    <property type="entry name" value="Pentapeptide-BTB/POZ_domain"/>
</dbReference>
<accession>A0A8J3HXN6</accession>
<dbReference type="InterPro" id="IPR001646">
    <property type="entry name" value="5peptide_repeat"/>
</dbReference>
<keyword evidence="2" id="KW-1133">Transmembrane helix</keyword>
<dbReference type="Proteomes" id="UP000612362">
    <property type="component" value="Unassembled WGS sequence"/>
</dbReference>
<feature type="compositionally biased region" description="Low complexity" evidence="1">
    <location>
        <begin position="374"/>
        <end position="392"/>
    </location>
</feature>
<reference evidence="3" key="1">
    <citation type="submission" date="2020-10" db="EMBL/GenBank/DDBJ databases">
        <title>Taxonomic study of unclassified bacteria belonging to the class Ktedonobacteria.</title>
        <authorList>
            <person name="Yabe S."/>
            <person name="Wang C.M."/>
            <person name="Zheng Y."/>
            <person name="Sakai Y."/>
            <person name="Cavaletti L."/>
            <person name="Monciardini P."/>
            <person name="Donadio S."/>
        </authorList>
    </citation>
    <scope>NUCLEOTIDE SEQUENCE</scope>
    <source>
        <strain evidence="3">SOSP1-1</strain>
    </source>
</reference>
<feature type="compositionally biased region" description="Polar residues" evidence="1">
    <location>
        <begin position="393"/>
        <end position="443"/>
    </location>
</feature>
<evidence type="ECO:0008006" key="5">
    <source>
        <dbReference type="Google" id="ProtNLM"/>
    </source>
</evidence>
<keyword evidence="4" id="KW-1185">Reference proteome</keyword>
<feature type="transmembrane region" description="Helical" evidence="2">
    <location>
        <begin position="9"/>
        <end position="29"/>
    </location>
</feature>
<evidence type="ECO:0000256" key="1">
    <source>
        <dbReference type="SAM" id="MobiDB-lite"/>
    </source>
</evidence>
<evidence type="ECO:0000256" key="2">
    <source>
        <dbReference type="SAM" id="Phobius"/>
    </source>
</evidence>
<feature type="region of interest" description="Disordered" evidence="1">
    <location>
        <begin position="366"/>
        <end position="468"/>
    </location>
</feature>
<protein>
    <recommendedName>
        <fullName evidence="5">Pentapeptide repeat-containing protein</fullName>
    </recommendedName>
</protein>
<feature type="transmembrane region" description="Helical" evidence="2">
    <location>
        <begin position="66"/>
        <end position="86"/>
    </location>
</feature>
<proteinExistence type="predicted"/>
<dbReference type="PROSITE" id="PS51257">
    <property type="entry name" value="PROKAR_LIPOPROTEIN"/>
    <property type="match status" value="1"/>
</dbReference>
<comment type="caution">
    <text evidence="3">The sequence shown here is derived from an EMBL/GenBank/DDBJ whole genome shotgun (WGS) entry which is preliminary data.</text>
</comment>
<dbReference type="PANTHER" id="PTHR14136">
    <property type="entry name" value="BTB_POZ DOMAIN-CONTAINING PROTEIN KCTD9"/>
    <property type="match status" value="1"/>
</dbReference>
<organism evidence="3 4">
    <name type="scientific">Ktedonospora formicarum</name>
    <dbReference type="NCBI Taxonomy" id="2778364"/>
    <lineage>
        <taxon>Bacteria</taxon>
        <taxon>Bacillati</taxon>
        <taxon>Chloroflexota</taxon>
        <taxon>Ktedonobacteria</taxon>
        <taxon>Ktedonobacterales</taxon>
        <taxon>Ktedonobacteraceae</taxon>
        <taxon>Ktedonospora</taxon>
    </lineage>
</organism>
<dbReference type="AlphaFoldDB" id="A0A8J3HXN6"/>
<dbReference type="Pfam" id="PF00805">
    <property type="entry name" value="Pentapeptide"/>
    <property type="match status" value="2"/>
</dbReference>
<gene>
    <name evidence="3" type="ORF">KSX_00470</name>
</gene>
<dbReference type="SUPFAM" id="SSF141571">
    <property type="entry name" value="Pentapeptide repeat-like"/>
    <property type="match status" value="1"/>
</dbReference>
<feature type="compositionally biased region" description="Low complexity" evidence="1">
    <location>
        <begin position="457"/>
        <end position="468"/>
    </location>
</feature>
<sequence>MKLRSWRPWFFGGLAFLLLACVGLFIWGVSQFGWDWTGFNGGYHKIIIHGASQDQELPQAKTLWDWFQLLIVPAILAAGAAFFTWLNTHTERQIAQQRYEQEQKIADQRYKQDQELALEKQREDLLQAYLDRMAELLLEKGLRDSEGDDEVRKVARTRTVSTLIQLDGKRARTIFVFLKEAQLTEDDNPTLVLEDADLSNAKWSEANLNGFNLRGATLVGADLNMADLSGADLSMADLSGADLNKCNLFLAYLFEANFFVASLQGADLRMARLSGADRGGADLRSTGLSGADLRMATLSGADLSGTDLSGADLHMVDLSNTKFVGADLSDARYLEPVQFNKTILREVKGLTPEQLAHCKASGAIVDGGTNDMVPPSQQSAATSSQETSPQSSLTEGQAAPSTTAQEATPEATLSQKDTSNKNGSISPASLSLDHTTPQFSSQERAPVAPLIQQNNVPPSSSPSQDTAS</sequence>
<evidence type="ECO:0000313" key="3">
    <source>
        <dbReference type="EMBL" id="GHO41884.1"/>
    </source>
</evidence>